<reference evidence="2" key="1">
    <citation type="submission" date="2010-12" db="EMBL/GenBank/DDBJ databases">
        <title>Complete sequence of Bacillus cellulosilyticus DSM 2522.</title>
        <authorList>
            <consortium name="US DOE Joint Genome Institute"/>
            <person name="Lucas S."/>
            <person name="Copeland A."/>
            <person name="Lapidus A."/>
            <person name="Cheng J.-F."/>
            <person name="Bruce D."/>
            <person name="Goodwin L."/>
            <person name="Pitluck S."/>
            <person name="Chertkov O."/>
            <person name="Detter J.C."/>
            <person name="Han C."/>
            <person name="Tapia R."/>
            <person name="Land M."/>
            <person name="Hauser L."/>
            <person name="Jeffries C."/>
            <person name="Kyrpides N."/>
            <person name="Ivanova N."/>
            <person name="Mikhailova N."/>
            <person name="Brumm P."/>
            <person name="Mead D."/>
            <person name="Woyke T."/>
        </authorList>
    </citation>
    <scope>NUCLEOTIDE SEQUENCE [LARGE SCALE GENOMIC DNA]</scope>
    <source>
        <strain evidence="2">DSM 2522</strain>
    </source>
</reference>
<accession>E6U004</accession>
<evidence type="ECO:0000313" key="3">
    <source>
        <dbReference type="Proteomes" id="UP000001401"/>
    </source>
</evidence>
<dbReference type="HOGENOM" id="CLU_056134_2_0_9"/>
<dbReference type="KEGG" id="bco:Bcell_0727"/>
<evidence type="ECO:0000259" key="1">
    <source>
        <dbReference type="Pfam" id="PF02129"/>
    </source>
</evidence>
<keyword evidence="2" id="KW-0378">Hydrolase</keyword>
<sequence length="323" mass="36920">MLEIEDSSYFFSKEVPFVNVEKRRNQLYALLGDLPSKDRSITSFKVGEEVRSTYILERLVLHLNGTNPVPAFFVRPLHHNGPYPTILFNHSHGGKYELGKKELIDGNSYLYDVPYAEELTSIGIAAMCIDSWGFGERMGKSENELFKEMILNGQVLWGNMVYDHLRAIDYLTSRDDVDTNRIGTMGISMGSTMSWWIAALDTRIKVCIDICGLVDYHSLIEDRGLEGHAIYFYVPNLLKHFSTAEINALIAPRPHLSLQGDYDRLVPSKGVDRIDQHLKTIYFKAGASDAWKLFRYPIGHFETAEMREEIKAFLQEQFSISFS</sequence>
<evidence type="ECO:0000313" key="2">
    <source>
        <dbReference type="EMBL" id="ADU29008.1"/>
    </source>
</evidence>
<dbReference type="Gene3D" id="3.40.50.1820">
    <property type="entry name" value="alpha/beta hydrolase"/>
    <property type="match status" value="1"/>
</dbReference>
<gene>
    <name evidence="2" type="ordered locus">Bcell_0727</name>
</gene>
<dbReference type="STRING" id="649639.Bcell_0727"/>
<dbReference type="GO" id="GO:0016787">
    <property type="term" value="F:hydrolase activity"/>
    <property type="evidence" value="ECO:0007669"/>
    <property type="project" value="UniProtKB-KW"/>
</dbReference>
<dbReference type="Pfam" id="PF02129">
    <property type="entry name" value="Peptidase_S15"/>
    <property type="match status" value="1"/>
</dbReference>
<keyword evidence="3" id="KW-1185">Reference proteome</keyword>
<dbReference type="EMBL" id="CP002394">
    <property type="protein sequence ID" value="ADU29008.1"/>
    <property type="molecule type" value="Genomic_DNA"/>
</dbReference>
<dbReference type="PANTHER" id="PTHR47381:SF3">
    <property type="entry name" value="ALPHA_BETA-HYDROLASES SUPERFAMILY PROTEIN"/>
    <property type="match status" value="1"/>
</dbReference>
<dbReference type="AlphaFoldDB" id="E6U004"/>
<proteinExistence type="predicted"/>
<dbReference type="eggNOG" id="COG1073">
    <property type="taxonomic scope" value="Bacteria"/>
</dbReference>
<feature type="domain" description="Xaa-Pro dipeptidyl-peptidase-like" evidence="1">
    <location>
        <begin position="73"/>
        <end position="223"/>
    </location>
</feature>
<dbReference type="InterPro" id="IPR029058">
    <property type="entry name" value="AB_hydrolase_fold"/>
</dbReference>
<dbReference type="SUPFAM" id="SSF53474">
    <property type="entry name" value="alpha/beta-Hydrolases"/>
    <property type="match status" value="1"/>
</dbReference>
<dbReference type="InterPro" id="IPR000383">
    <property type="entry name" value="Xaa-Pro-like_dom"/>
</dbReference>
<dbReference type="Proteomes" id="UP000001401">
    <property type="component" value="Chromosome"/>
</dbReference>
<organism evidence="2 3">
    <name type="scientific">Evansella cellulosilytica (strain ATCC 21833 / DSM 2522 / FERM P-1141 / JCM 9156 / N-4)</name>
    <name type="common">Bacillus cellulosilyticus</name>
    <dbReference type="NCBI Taxonomy" id="649639"/>
    <lineage>
        <taxon>Bacteria</taxon>
        <taxon>Bacillati</taxon>
        <taxon>Bacillota</taxon>
        <taxon>Bacilli</taxon>
        <taxon>Bacillales</taxon>
        <taxon>Bacillaceae</taxon>
        <taxon>Evansella</taxon>
    </lineage>
</organism>
<protein>
    <submittedName>
        <fullName evidence="2">Putative hydrolase</fullName>
    </submittedName>
</protein>
<dbReference type="PANTHER" id="PTHR47381">
    <property type="entry name" value="ALPHA/BETA-HYDROLASES SUPERFAMILY PROTEIN"/>
    <property type="match status" value="1"/>
</dbReference>
<name>E6U004_EVAC2</name>